<comment type="caution">
    <text evidence="1">The sequence shown here is derived from an EMBL/GenBank/DDBJ whole genome shotgun (WGS) entry which is preliminary data.</text>
</comment>
<dbReference type="RefSeq" id="WP_188425038.1">
    <property type="nucleotide sequence ID" value="NZ_BMCH01000001.1"/>
</dbReference>
<dbReference type="EMBL" id="BMCH01000001">
    <property type="protein sequence ID" value="GGC21823.1"/>
    <property type="molecule type" value="Genomic_DNA"/>
</dbReference>
<name>A0ABQ1LDA9_9PROT</name>
<proteinExistence type="predicted"/>
<gene>
    <name evidence="1" type="ORF">GCM10007207_03800</name>
</gene>
<protein>
    <submittedName>
        <fullName evidence="1">Uncharacterized protein</fullName>
    </submittedName>
</protein>
<sequence>MQEFALDPATLPATDILELAQAGLLCRAERETPSGGIPAFVTRQDWDCLAERFGREKAAPERLIEAVEAAAWRLLSHAAATLSKQTPGAVSATMSTRTDLFSDDGETYLSFVRDRTHPVACVIIGTRPWSAIEAERRL</sequence>
<accession>A0ABQ1LDA9</accession>
<dbReference type="Proteomes" id="UP000637769">
    <property type="component" value="Unassembled WGS sequence"/>
</dbReference>
<organism evidence="1 2">
    <name type="scientific">Asaia siamensis</name>
    <dbReference type="NCBI Taxonomy" id="110479"/>
    <lineage>
        <taxon>Bacteria</taxon>
        <taxon>Pseudomonadati</taxon>
        <taxon>Pseudomonadota</taxon>
        <taxon>Alphaproteobacteria</taxon>
        <taxon>Acetobacterales</taxon>
        <taxon>Acetobacteraceae</taxon>
        <taxon>Asaia</taxon>
    </lineage>
</organism>
<keyword evidence="2" id="KW-1185">Reference proteome</keyword>
<evidence type="ECO:0000313" key="2">
    <source>
        <dbReference type="Proteomes" id="UP000637769"/>
    </source>
</evidence>
<evidence type="ECO:0000313" key="1">
    <source>
        <dbReference type="EMBL" id="GGC21823.1"/>
    </source>
</evidence>
<reference evidence="2" key="1">
    <citation type="journal article" date="2019" name="Int. J. Syst. Evol. Microbiol.">
        <title>The Global Catalogue of Microorganisms (GCM) 10K type strain sequencing project: providing services to taxonomists for standard genome sequencing and annotation.</title>
        <authorList>
            <consortium name="The Broad Institute Genomics Platform"/>
            <consortium name="The Broad Institute Genome Sequencing Center for Infectious Disease"/>
            <person name="Wu L."/>
            <person name="Ma J."/>
        </authorList>
    </citation>
    <scope>NUCLEOTIDE SEQUENCE [LARGE SCALE GENOMIC DNA]</scope>
    <source>
        <strain evidence="2">CCM 7132</strain>
    </source>
</reference>